<dbReference type="EC" id="4.2.1.1" evidence="3"/>
<dbReference type="SUPFAM" id="SSF51069">
    <property type="entry name" value="Carbonic anhydrase"/>
    <property type="match status" value="1"/>
</dbReference>
<dbReference type="InterPro" id="IPR013424">
    <property type="entry name" value="Ice-binding_C"/>
</dbReference>
<dbReference type="InterPro" id="IPR033764">
    <property type="entry name" value="Sdr_B"/>
</dbReference>
<keyword evidence="4" id="KW-0964">Secreted</keyword>
<keyword evidence="13" id="KW-1185">Reference proteome</keyword>
<dbReference type="CDD" id="cd03124">
    <property type="entry name" value="alpha_CA_prokaryotic_like"/>
    <property type="match status" value="1"/>
</dbReference>
<evidence type="ECO:0000313" key="12">
    <source>
        <dbReference type="EMBL" id="ACK65051.1"/>
    </source>
</evidence>
<dbReference type="InterPro" id="IPR041891">
    <property type="entry name" value="Alpha_CA_prokaryot-like"/>
</dbReference>
<protein>
    <recommendedName>
        <fullName evidence="3">carbonic anhydrase</fullName>
        <ecNumber evidence="3">4.2.1.1</ecNumber>
    </recommendedName>
</protein>
<dbReference type="OrthoDB" id="6074739at2"/>
<evidence type="ECO:0000256" key="4">
    <source>
        <dbReference type="ARBA" id="ARBA00022525"/>
    </source>
</evidence>
<keyword evidence="5" id="KW-0479">Metal-binding</keyword>
<dbReference type="InterPro" id="IPR013783">
    <property type="entry name" value="Ig-like_fold"/>
</dbReference>
<evidence type="ECO:0000256" key="3">
    <source>
        <dbReference type="ARBA" id="ARBA00012925"/>
    </source>
</evidence>
<keyword evidence="8 12" id="KW-0456">Lyase</keyword>
<evidence type="ECO:0000256" key="9">
    <source>
        <dbReference type="ARBA" id="ARBA00048348"/>
    </source>
</evidence>
<dbReference type="KEGG" id="cyp:PCC8801_0975"/>
<evidence type="ECO:0000256" key="7">
    <source>
        <dbReference type="ARBA" id="ARBA00022833"/>
    </source>
</evidence>
<keyword evidence="6 10" id="KW-0732">Signal</keyword>
<comment type="similarity">
    <text evidence="2">Belongs to the alpha-carbonic anhydrase family.</text>
</comment>
<dbReference type="InterPro" id="IPR023561">
    <property type="entry name" value="Carbonic_anhydrase_a-class"/>
</dbReference>
<dbReference type="Pfam" id="PF00194">
    <property type="entry name" value="Carb_anhydrase"/>
    <property type="match status" value="1"/>
</dbReference>
<name>B7JZV8_RIPO1</name>
<dbReference type="Proteomes" id="UP000008204">
    <property type="component" value="Chromosome"/>
</dbReference>
<comment type="subcellular location">
    <subcellularLocation>
        <location evidence="1">Secreted</location>
    </subcellularLocation>
</comment>
<dbReference type="EMBL" id="CP001287">
    <property type="protein sequence ID" value="ACK65051.1"/>
    <property type="molecule type" value="Genomic_DNA"/>
</dbReference>
<feature type="domain" description="Alpha-carbonic anhydrase" evidence="11">
    <location>
        <begin position="125"/>
        <end position="356"/>
    </location>
</feature>
<evidence type="ECO:0000256" key="6">
    <source>
        <dbReference type="ARBA" id="ARBA00022729"/>
    </source>
</evidence>
<dbReference type="PANTHER" id="PTHR18952:SF265">
    <property type="entry name" value="CARBONIC ANHYDRASE"/>
    <property type="match status" value="1"/>
</dbReference>
<dbReference type="GO" id="GO:0005576">
    <property type="term" value="C:extracellular region"/>
    <property type="evidence" value="ECO:0007669"/>
    <property type="project" value="UniProtKB-SubCell"/>
</dbReference>
<dbReference type="InterPro" id="IPR001148">
    <property type="entry name" value="CA_dom"/>
</dbReference>
<proteinExistence type="inferred from homology"/>
<evidence type="ECO:0000256" key="1">
    <source>
        <dbReference type="ARBA" id="ARBA00004613"/>
    </source>
</evidence>
<evidence type="ECO:0000256" key="2">
    <source>
        <dbReference type="ARBA" id="ARBA00010718"/>
    </source>
</evidence>
<dbReference type="STRING" id="41431.PCC8801_0975"/>
<comment type="catalytic activity">
    <reaction evidence="9">
        <text>hydrogencarbonate + H(+) = CO2 + H2O</text>
        <dbReference type="Rhea" id="RHEA:10748"/>
        <dbReference type="ChEBI" id="CHEBI:15377"/>
        <dbReference type="ChEBI" id="CHEBI:15378"/>
        <dbReference type="ChEBI" id="CHEBI:16526"/>
        <dbReference type="ChEBI" id="CHEBI:17544"/>
        <dbReference type="EC" id="4.2.1.1"/>
    </reaction>
</comment>
<evidence type="ECO:0000313" key="13">
    <source>
        <dbReference type="Proteomes" id="UP000008204"/>
    </source>
</evidence>
<feature type="chain" id="PRO_5002858621" description="carbonic anhydrase" evidence="10">
    <location>
        <begin position="36"/>
        <end position="436"/>
    </location>
</feature>
<dbReference type="RefSeq" id="WP_012594326.1">
    <property type="nucleotide sequence ID" value="NC_011726.1"/>
</dbReference>
<organism evidence="12 13">
    <name type="scientific">Rippkaea orientalis (strain PCC 8801 / RF-1)</name>
    <name type="common">Cyanothece sp. (strain PCC 8801)</name>
    <dbReference type="NCBI Taxonomy" id="41431"/>
    <lineage>
        <taxon>Bacteria</taxon>
        <taxon>Bacillati</taxon>
        <taxon>Cyanobacteriota</taxon>
        <taxon>Cyanophyceae</taxon>
        <taxon>Oscillatoriophycideae</taxon>
        <taxon>Chroococcales</taxon>
        <taxon>Aphanothecaceae</taxon>
        <taxon>Rippkaea</taxon>
        <taxon>Rippkaea orientalis</taxon>
    </lineage>
</organism>
<dbReference type="SMART" id="SM01057">
    <property type="entry name" value="Carb_anhydrase"/>
    <property type="match status" value="1"/>
</dbReference>
<dbReference type="eggNOG" id="COG3338">
    <property type="taxonomic scope" value="Bacteria"/>
</dbReference>
<dbReference type="GO" id="GO:0008270">
    <property type="term" value="F:zinc ion binding"/>
    <property type="evidence" value="ECO:0007669"/>
    <property type="project" value="InterPro"/>
</dbReference>
<dbReference type="GO" id="GO:0004089">
    <property type="term" value="F:carbonate dehydratase activity"/>
    <property type="evidence" value="ECO:0007669"/>
    <property type="project" value="UniProtKB-EC"/>
</dbReference>
<dbReference type="AlphaFoldDB" id="B7JZV8"/>
<feature type="signal peptide" evidence="10">
    <location>
        <begin position="1"/>
        <end position="35"/>
    </location>
</feature>
<evidence type="ECO:0000256" key="8">
    <source>
        <dbReference type="ARBA" id="ARBA00023239"/>
    </source>
</evidence>
<dbReference type="Gene3D" id="3.10.200.10">
    <property type="entry name" value="Alpha carbonic anhydrase"/>
    <property type="match status" value="1"/>
</dbReference>
<dbReference type="HOGENOM" id="CLU_688344_0_0_3"/>
<keyword evidence="7" id="KW-0862">Zinc</keyword>
<evidence type="ECO:0000256" key="5">
    <source>
        <dbReference type="ARBA" id="ARBA00022723"/>
    </source>
</evidence>
<dbReference type="PROSITE" id="PS51144">
    <property type="entry name" value="ALPHA_CA_2"/>
    <property type="match status" value="1"/>
</dbReference>
<evidence type="ECO:0000256" key="10">
    <source>
        <dbReference type="SAM" id="SignalP"/>
    </source>
</evidence>
<dbReference type="Gene3D" id="2.60.40.10">
    <property type="entry name" value="Immunoglobulins"/>
    <property type="match status" value="1"/>
</dbReference>
<reference evidence="13" key="1">
    <citation type="journal article" date="2011" name="MBio">
        <title>Novel metabolic attributes of the genus Cyanothece, comprising a group of unicellular nitrogen-fixing Cyanobacteria.</title>
        <authorList>
            <person name="Bandyopadhyay A."/>
            <person name="Elvitigala T."/>
            <person name="Welsh E."/>
            <person name="Stockel J."/>
            <person name="Liberton M."/>
            <person name="Min H."/>
            <person name="Sherman L.A."/>
            <person name="Pakrasi H.B."/>
        </authorList>
    </citation>
    <scope>NUCLEOTIDE SEQUENCE [LARGE SCALE GENOMIC DNA]</scope>
    <source>
        <strain evidence="13">PCC 8801</strain>
    </source>
</reference>
<dbReference type="PANTHER" id="PTHR18952">
    <property type="entry name" value="CARBONIC ANHYDRASE"/>
    <property type="match status" value="1"/>
</dbReference>
<sequence length="436" mass="48006">MNTSLSRIYNPLGLVSAAALTFCSLVAGLATPALAQLGSISGTKFNDLNQNGIREPLELGLPGWQIQLINFDGDVIATTTTNLFGNYEFTGLAPGPYVVREVMQPGWKQTLPNFIESMQLGQVNGGWDYDDPDNDWPLIAPDANGNFQSPINITETPPIDLSEYITINYSGQNLDEVKNSGYNFDVEYFPSNFNTVDVAGETFELLQFHFHYESEHAIDGLLSDMELHFVNRHEDGGLSVLGLLVEEGSENLPLKPLFDAIDAQLDANGSLPSTFTLPQNLNIASIFPNNFDGWFYNGSLTTPPATEGVNWFVFETPIQLSTAQIDIFQNFLSSIGFTHNNRPLQDLNGRQLNEHTHQETLNGGSISQLNFGNALDLGLFRFAQLNYQVTVNENDVVDLNFGSTNTTIPEPSSVIALFGLSGVGLLSRLRQKKVER</sequence>
<evidence type="ECO:0000259" key="11">
    <source>
        <dbReference type="PROSITE" id="PS51144"/>
    </source>
</evidence>
<dbReference type="Pfam" id="PF17210">
    <property type="entry name" value="SdrD_B"/>
    <property type="match status" value="1"/>
</dbReference>
<accession>B7JZV8</accession>
<dbReference type="NCBIfam" id="TIGR02595">
    <property type="entry name" value="PEP_CTERM"/>
    <property type="match status" value="1"/>
</dbReference>
<gene>
    <name evidence="12" type="ordered locus">PCC8801_0975</name>
</gene>
<dbReference type="SUPFAM" id="SSF117074">
    <property type="entry name" value="Hypothetical protein PA1324"/>
    <property type="match status" value="1"/>
</dbReference>
<dbReference type="InterPro" id="IPR036398">
    <property type="entry name" value="CA_dom_sf"/>
</dbReference>